<dbReference type="SUPFAM" id="SSF54060">
    <property type="entry name" value="His-Me finger endonucleases"/>
    <property type="match status" value="1"/>
</dbReference>
<evidence type="ECO:0000256" key="1">
    <source>
        <dbReference type="SAM" id="MobiDB-lite"/>
    </source>
</evidence>
<name>A0A508A0K8_9GAMM</name>
<dbReference type="Pfam" id="PF13392">
    <property type="entry name" value="HNH_3"/>
    <property type="match status" value="1"/>
</dbReference>
<keyword evidence="3" id="KW-0540">Nuclease</keyword>
<sequence>MIGHRVAEMPRPLIFGVVRHEATGFLVDPQDGVIYGVRGTPIGSLCADGYVRIGWLSRGCQYAHRVVYEAVHGAIPQGLEIDHLNGIKADNRISNLEAVTRSENAKRALANGLAPVGEQRSQSKLTDALVSEIRATAGFKSEAEWARELGMDRSTIRAARDGTTWRHVPLRGRSRPSQPTSTRRNSRPSQKADRRPPPKGKG</sequence>
<feature type="region of interest" description="Disordered" evidence="1">
    <location>
        <begin position="158"/>
        <end position="202"/>
    </location>
</feature>
<keyword evidence="4" id="KW-1185">Reference proteome</keyword>
<dbReference type="InterPro" id="IPR044925">
    <property type="entry name" value="His-Me_finger_sf"/>
</dbReference>
<feature type="domain" description="HNH nuclease" evidence="2">
    <location>
        <begin position="57"/>
        <end position="105"/>
    </location>
</feature>
<evidence type="ECO:0000313" key="4">
    <source>
        <dbReference type="Proteomes" id="UP000318212"/>
    </source>
</evidence>
<dbReference type="OrthoDB" id="388551at2"/>
<reference evidence="3 4" key="1">
    <citation type="submission" date="2019-06" db="EMBL/GenBank/DDBJ databases">
        <title>Lysobacter alkalisoli sp. nov. isolated from saline soil.</title>
        <authorList>
            <person name="Sun J.-Q."/>
            <person name="Xu L."/>
        </authorList>
    </citation>
    <scope>NUCLEOTIDE SEQUENCE [LARGE SCALE GENOMIC DNA]</scope>
    <source>
        <strain evidence="3 4">JCM 31130</strain>
    </source>
</reference>
<evidence type="ECO:0000259" key="2">
    <source>
        <dbReference type="SMART" id="SM00507"/>
    </source>
</evidence>
<dbReference type="Gene3D" id="3.90.75.20">
    <property type="match status" value="1"/>
</dbReference>
<dbReference type="GO" id="GO:0004519">
    <property type="term" value="F:endonuclease activity"/>
    <property type="evidence" value="ECO:0007669"/>
    <property type="project" value="UniProtKB-KW"/>
</dbReference>
<feature type="compositionally biased region" description="Low complexity" evidence="1">
    <location>
        <begin position="175"/>
        <end position="189"/>
    </location>
</feature>
<keyword evidence="3" id="KW-0255">Endonuclease</keyword>
<dbReference type="Proteomes" id="UP000318212">
    <property type="component" value="Unassembled WGS sequence"/>
</dbReference>
<evidence type="ECO:0000313" key="3">
    <source>
        <dbReference type="EMBL" id="TQD42371.1"/>
    </source>
</evidence>
<accession>A0A508A0K8</accession>
<dbReference type="AlphaFoldDB" id="A0A508A0K8"/>
<organism evidence="3 4">
    <name type="scientific">Marilutibacter aestuarii</name>
    <dbReference type="NCBI Taxonomy" id="1706195"/>
    <lineage>
        <taxon>Bacteria</taxon>
        <taxon>Pseudomonadati</taxon>
        <taxon>Pseudomonadota</taxon>
        <taxon>Gammaproteobacteria</taxon>
        <taxon>Lysobacterales</taxon>
        <taxon>Lysobacteraceae</taxon>
        <taxon>Marilutibacter</taxon>
    </lineage>
</organism>
<comment type="caution">
    <text evidence="3">The sequence shown here is derived from an EMBL/GenBank/DDBJ whole genome shotgun (WGS) entry which is preliminary data.</text>
</comment>
<dbReference type="SMART" id="SM00507">
    <property type="entry name" value="HNHc"/>
    <property type="match status" value="1"/>
</dbReference>
<dbReference type="InterPro" id="IPR003615">
    <property type="entry name" value="HNH_nuc"/>
</dbReference>
<keyword evidence="3" id="KW-0378">Hydrolase</keyword>
<gene>
    <name evidence="3" type="ORF">FKV25_11850</name>
</gene>
<protein>
    <submittedName>
        <fullName evidence="3">HNH endonuclease</fullName>
    </submittedName>
</protein>
<dbReference type="EMBL" id="VICE01000108">
    <property type="protein sequence ID" value="TQD42371.1"/>
    <property type="molecule type" value="Genomic_DNA"/>
</dbReference>
<proteinExistence type="predicted"/>